<dbReference type="RefSeq" id="WP_322464195.1">
    <property type="nucleotide sequence ID" value="NZ_JAXOJX010000001.1"/>
</dbReference>
<sequence length="571" mass="62148">MKKFTRTKRDERRLRAVAAVLAVWGTHASAMELDFGNPDLKARWDNTLRYNLGTRMEKQDPRILASAPYDESDAKFGKHDIVTNRLDLLSEFDLNYKGQFGARISATAWYDDAYSDRTVTSPAGGVTSYFNNTYNNHVKRYINGPSGELLDAFVWTNFNVGEVPVNVRLGRHSLVWGEGLLIGAHAISYSQAPLDGQKAVASPGIETKELFLPLNQVSFKVQATSDLTLAGQYFFEWEETRAPNGGTYLSGSDTSPNVDRLSIVGPNAAFPNGIAATNVEARKPRQRGNWGLSARMNVEPINSTIGLYYREFDDYNPENGIQFRSFAGPLPTTFRFVYPQNTKLIGLSLARPIGPVSFGADLSYRKNAALNTVGSYAAPTLDTGARGNTWHAVANGTYLLPKTALFETGSVAAEIAYSRLDKVTTNEQLYKGVGYAGCVRTGTGSGGVPAVPGDESDACSSRNFWQVAFNFTPQYLGILPSWDLSVPITVNYGIKGVAPSGSGGFEKLLTWSIGANMTYQSKHEFSLRYADISAPRKYNAAGTALIGGGASGGSIGATDRGWLVFTYRTAF</sequence>
<dbReference type="Pfam" id="PF06980">
    <property type="entry name" value="DUF1302"/>
    <property type="match status" value="1"/>
</dbReference>
<keyword evidence="2" id="KW-1185">Reference proteome</keyword>
<name>A0ABU5I7T4_9BURK</name>
<evidence type="ECO:0000313" key="2">
    <source>
        <dbReference type="Proteomes" id="UP001293718"/>
    </source>
</evidence>
<keyword evidence="1" id="KW-0614">Plasmid</keyword>
<comment type="caution">
    <text evidence="1">The sequence shown here is derived from an EMBL/GenBank/DDBJ whole genome shotgun (WGS) entry which is preliminary data.</text>
</comment>
<gene>
    <name evidence="1" type="ORF">SM757_01015</name>
</gene>
<dbReference type="Proteomes" id="UP001293718">
    <property type="component" value="Unassembled WGS sequence"/>
</dbReference>
<proteinExistence type="predicted"/>
<accession>A0ABU5I7T4</accession>
<dbReference type="InterPro" id="IPR010727">
    <property type="entry name" value="DUF1302"/>
</dbReference>
<reference evidence="1 2" key="1">
    <citation type="submission" date="2023-11" db="EMBL/GenBank/DDBJ databases">
        <title>Draft genome of Azohydromonas lata strain H1 (DSM1123), a polyhydroxyalkanoate producer.</title>
        <authorList>
            <person name="Traversa D."/>
            <person name="D'Addabbo P."/>
            <person name="Pazzani C."/>
            <person name="Manzari C."/>
            <person name="Chiara M."/>
            <person name="Scrascia M."/>
        </authorList>
    </citation>
    <scope>NUCLEOTIDE SEQUENCE [LARGE SCALE GENOMIC DNA]</scope>
    <source>
        <strain evidence="1 2">H1</strain>
        <plasmid evidence="1">unnamed</plasmid>
    </source>
</reference>
<geneLocation type="plasmid" evidence="1">
    <name>unnamed</name>
</geneLocation>
<organism evidence="1 2">
    <name type="scientific">Azohydromonas lata</name>
    <dbReference type="NCBI Taxonomy" id="45677"/>
    <lineage>
        <taxon>Bacteria</taxon>
        <taxon>Pseudomonadati</taxon>
        <taxon>Pseudomonadota</taxon>
        <taxon>Betaproteobacteria</taxon>
        <taxon>Burkholderiales</taxon>
        <taxon>Sphaerotilaceae</taxon>
        <taxon>Azohydromonas</taxon>
    </lineage>
</organism>
<protein>
    <submittedName>
        <fullName evidence="1">DUF1302 family protein</fullName>
    </submittedName>
</protein>
<dbReference type="EMBL" id="JAXOJX010000001">
    <property type="protein sequence ID" value="MDZ5455144.1"/>
    <property type="molecule type" value="Genomic_DNA"/>
</dbReference>
<evidence type="ECO:0000313" key="1">
    <source>
        <dbReference type="EMBL" id="MDZ5455144.1"/>
    </source>
</evidence>